<name>A0A1G2CIX4_9BACT</name>
<keyword evidence="2" id="KW-1133">Transmembrane helix</keyword>
<dbReference type="Proteomes" id="UP000178348">
    <property type="component" value="Unassembled WGS sequence"/>
</dbReference>
<feature type="region of interest" description="Disordered" evidence="1">
    <location>
        <begin position="34"/>
        <end position="58"/>
    </location>
</feature>
<organism evidence="3 4">
    <name type="scientific">Candidatus Liptonbacteria bacterium RIFCSPLOWO2_01_FULL_53_13</name>
    <dbReference type="NCBI Taxonomy" id="1798651"/>
    <lineage>
        <taxon>Bacteria</taxon>
        <taxon>Candidatus Liptoniibacteriota</taxon>
    </lineage>
</organism>
<gene>
    <name evidence="3" type="ORF">A2946_03260</name>
</gene>
<proteinExistence type="predicted"/>
<sequence length="315" mass="34238">MTDQYVVPPPPPDSPLEVTIRTRAGDLELLQKSGGSAAGLSGSSVTIRSSAAPTTTETDERKSQTFIWALVAIVGAVVLFFVGYFLVPLITEKPAVNNSGQNAGAATSTKKTPVAAEEPTYFGHTSFFKETPDATREFNPYLTATGPIDRAFIVTMIDTLTKDASSTGTLIELATKNSEGRPLIWGEVASIMGAPELDQAVMGTLFMRDITVFVWRDKTGIWPGFIFKLKDGVAPLLAQRQALGIENPTDRFKNLFLIPPQTAASAFADTQVSGQPARSLSFQKPNATFTYGWFFRNYFVMSTSYEGLRQAITRL</sequence>
<accession>A0A1G2CIX4</accession>
<evidence type="ECO:0000256" key="1">
    <source>
        <dbReference type="SAM" id="MobiDB-lite"/>
    </source>
</evidence>
<evidence type="ECO:0000313" key="3">
    <source>
        <dbReference type="EMBL" id="OGZ00611.1"/>
    </source>
</evidence>
<feature type="transmembrane region" description="Helical" evidence="2">
    <location>
        <begin position="66"/>
        <end position="87"/>
    </location>
</feature>
<keyword evidence="2" id="KW-0472">Membrane</keyword>
<keyword evidence="2" id="KW-0812">Transmembrane</keyword>
<evidence type="ECO:0000256" key="2">
    <source>
        <dbReference type="SAM" id="Phobius"/>
    </source>
</evidence>
<feature type="compositionally biased region" description="Low complexity" evidence="1">
    <location>
        <begin position="34"/>
        <end position="44"/>
    </location>
</feature>
<comment type="caution">
    <text evidence="3">The sequence shown here is derived from an EMBL/GenBank/DDBJ whole genome shotgun (WGS) entry which is preliminary data.</text>
</comment>
<dbReference type="AlphaFoldDB" id="A0A1G2CIX4"/>
<protein>
    <submittedName>
        <fullName evidence="3">Uncharacterized protein</fullName>
    </submittedName>
</protein>
<evidence type="ECO:0000313" key="4">
    <source>
        <dbReference type="Proteomes" id="UP000178348"/>
    </source>
</evidence>
<feature type="compositionally biased region" description="Polar residues" evidence="1">
    <location>
        <begin position="45"/>
        <end position="56"/>
    </location>
</feature>
<dbReference type="EMBL" id="MHLB01000060">
    <property type="protein sequence ID" value="OGZ00611.1"/>
    <property type="molecule type" value="Genomic_DNA"/>
</dbReference>
<reference evidence="3 4" key="1">
    <citation type="journal article" date="2016" name="Nat. Commun.">
        <title>Thousands of microbial genomes shed light on interconnected biogeochemical processes in an aquifer system.</title>
        <authorList>
            <person name="Anantharaman K."/>
            <person name="Brown C.T."/>
            <person name="Hug L.A."/>
            <person name="Sharon I."/>
            <person name="Castelle C.J."/>
            <person name="Probst A.J."/>
            <person name="Thomas B.C."/>
            <person name="Singh A."/>
            <person name="Wilkins M.J."/>
            <person name="Karaoz U."/>
            <person name="Brodie E.L."/>
            <person name="Williams K.H."/>
            <person name="Hubbard S.S."/>
            <person name="Banfield J.F."/>
        </authorList>
    </citation>
    <scope>NUCLEOTIDE SEQUENCE [LARGE SCALE GENOMIC DNA]</scope>
</reference>